<evidence type="ECO:0000313" key="1">
    <source>
        <dbReference type="EMBL" id="MFD0856480.1"/>
    </source>
</evidence>
<protein>
    <recommendedName>
        <fullName evidence="3">SMI1/KNR4 family protein</fullName>
    </recommendedName>
</protein>
<name>A0ABW3CQF9_9ACTN</name>
<dbReference type="EMBL" id="JBHTIR010004137">
    <property type="protein sequence ID" value="MFD0856480.1"/>
    <property type="molecule type" value="Genomic_DNA"/>
</dbReference>
<organism evidence="1 2">
    <name type="scientific">Actinomadura adrarensis</name>
    <dbReference type="NCBI Taxonomy" id="1819600"/>
    <lineage>
        <taxon>Bacteria</taxon>
        <taxon>Bacillati</taxon>
        <taxon>Actinomycetota</taxon>
        <taxon>Actinomycetes</taxon>
        <taxon>Streptosporangiales</taxon>
        <taxon>Thermomonosporaceae</taxon>
        <taxon>Actinomadura</taxon>
    </lineage>
</organism>
<gene>
    <name evidence="1" type="ORF">ACFQ07_29850</name>
</gene>
<dbReference type="Proteomes" id="UP001597083">
    <property type="component" value="Unassembled WGS sequence"/>
</dbReference>
<accession>A0ABW3CQF9</accession>
<proteinExistence type="predicted"/>
<evidence type="ECO:0008006" key="3">
    <source>
        <dbReference type="Google" id="ProtNLM"/>
    </source>
</evidence>
<keyword evidence="2" id="KW-1185">Reference proteome</keyword>
<reference evidence="2" key="1">
    <citation type="journal article" date="2019" name="Int. J. Syst. Evol. Microbiol.">
        <title>The Global Catalogue of Microorganisms (GCM) 10K type strain sequencing project: providing services to taxonomists for standard genome sequencing and annotation.</title>
        <authorList>
            <consortium name="The Broad Institute Genomics Platform"/>
            <consortium name="The Broad Institute Genome Sequencing Center for Infectious Disease"/>
            <person name="Wu L."/>
            <person name="Ma J."/>
        </authorList>
    </citation>
    <scope>NUCLEOTIDE SEQUENCE [LARGE SCALE GENOMIC DNA]</scope>
    <source>
        <strain evidence="2">JCM 31696</strain>
    </source>
</reference>
<sequence length="215" mass="23950">MNRYQADVPDGLSRRARSFVRVHGLRVGSLAVEDYRSEWLERGIPSAEIDRVAAFGERWGGLALPPSPRYNGGPRFFTPDTPETDPSGGWWFEAGEQRASVPYGFMIGPDGEFGVHADRWVPLHATVEGWVESLSLTYHARLWAKSITKLVHDEVETIDLTGYVEVPEVVGLADSWWRGPDSLVAIYRGEAECLAFPAARTAYIYSGLDDWGLHG</sequence>
<evidence type="ECO:0000313" key="2">
    <source>
        <dbReference type="Proteomes" id="UP001597083"/>
    </source>
</evidence>
<comment type="caution">
    <text evidence="1">The sequence shown here is derived from an EMBL/GenBank/DDBJ whole genome shotgun (WGS) entry which is preliminary data.</text>
</comment>